<reference evidence="5" key="1">
    <citation type="journal article" date="2024" name="IScience">
        <title>Strigolactones Initiate the Formation of Haustorium-like Structures in Castilleja.</title>
        <authorList>
            <person name="Buerger M."/>
            <person name="Peterson D."/>
            <person name="Chory J."/>
        </authorList>
    </citation>
    <scope>NUCLEOTIDE SEQUENCE [LARGE SCALE GENOMIC DNA]</scope>
</reference>
<dbReference type="InterPro" id="IPR001680">
    <property type="entry name" value="WD40_rpt"/>
</dbReference>
<dbReference type="SMART" id="SM00320">
    <property type="entry name" value="WD40"/>
    <property type="match status" value="7"/>
</dbReference>
<dbReference type="SUPFAM" id="SSF50978">
    <property type="entry name" value="WD40 repeat-like"/>
    <property type="match status" value="1"/>
</dbReference>
<dbReference type="PANTHER" id="PTHR14221">
    <property type="entry name" value="WD REPEAT DOMAIN 44"/>
    <property type="match status" value="1"/>
</dbReference>
<dbReference type="AlphaFoldDB" id="A0ABD3EAD0"/>
<evidence type="ECO:0000313" key="4">
    <source>
        <dbReference type="EMBL" id="KAL3651303.1"/>
    </source>
</evidence>
<dbReference type="PROSITE" id="PS50294">
    <property type="entry name" value="WD_REPEATS_REGION"/>
    <property type="match status" value="3"/>
</dbReference>
<dbReference type="PANTHER" id="PTHR14221:SF57">
    <property type="entry name" value="TRANSDUCIN_WD40 REPEAT-LIKE SUPERFAMILY PROTEIN"/>
    <property type="match status" value="1"/>
</dbReference>
<dbReference type="PROSITE" id="PS50082">
    <property type="entry name" value="WD_REPEATS_2"/>
    <property type="match status" value="4"/>
</dbReference>
<comment type="caution">
    <text evidence="4">The sequence shown here is derived from an EMBL/GenBank/DDBJ whole genome shotgun (WGS) entry which is preliminary data.</text>
</comment>
<dbReference type="Pfam" id="PF00400">
    <property type="entry name" value="WD40"/>
    <property type="match status" value="4"/>
</dbReference>
<evidence type="ECO:0000313" key="5">
    <source>
        <dbReference type="Proteomes" id="UP001632038"/>
    </source>
</evidence>
<dbReference type="InterPro" id="IPR040324">
    <property type="entry name" value="WDR44/Dgr2"/>
</dbReference>
<dbReference type="Proteomes" id="UP001632038">
    <property type="component" value="Unassembled WGS sequence"/>
</dbReference>
<evidence type="ECO:0000256" key="1">
    <source>
        <dbReference type="ARBA" id="ARBA00022574"/>
    </source>
</evidence>
<evidence type="ECO:0000256" key="2">
    <source>
        <dbReference type="ARBA" id="ARBA00022737"/>
    </source>
</evidence>
<accession>A0ABD3EAD0</accession>
<feature type="repeat" description="WD" evidence="3">
    <location>
        <begin position="325"/>
        <end position="357"/>
    </location>
</feature>
<proteinExistence type="predicted"/>
<feature type="repeat" description="WD" evidence="3">
    <location>
        <begin position="365"/>
        <end position="397"/>
    </location>
</feature>
<organism evidence="4 5">
    <name type="scientific">Castilleja foliolosa</name>
    <dbReference type="NCBI Taxonomy" id="1961234"/>
    <lineage>
        <taxon>Eukaryota</taxon>
        <taxon>Viridiplantae</taxon>
        <taxon>Streptophyta</taxon>
        <taxon>Embryophyta</taxon>
        <taxon>Tracheophyta</taxon>
        <taxon>Spermatophyta</taxon>
        <taxon>Magnoliopsida</taxon>
        <taxon>eudicotyledons</taxon>
        <taxon>Gunneridae</taxon>
        <taxon>Pentapetalae</taxon>
        <taxon>asterids</taxon>
        <taxon>lamiids</taxon>
        <taxon>Lamiales</taxon>
        <taxon>Orobanchaceae</taxon>
        <taxon>Pedicularideae</taxon>
        <taxon>Castillejinae</taxon>
        <taxon>Castilleja</taxon>
    </lineage>
</organism>
<dbReference type="Gene3D" id="2.130.10.10">
    <property type="entry name" value="YVTN repeat-like/Quinoprotein amine dehydrogenase"/>
    <property type="match status" value="1"/>
</dbReference>
<dbReference type="EMBL" id="JAVIJP010000006">
    <property type="protein sequence ID" value="KAL3651303.1"/>
    <property type="molecule type" value="Genomic_DNA"/>
</dbReference>
<dbReference type="PRINTS" id="PR00320">
    <property type="entry name" value="GPROTEINBRPT"/>
</dbReference>
<dbReference type="InterPro" id="IPR015943">
    <property type="entry name" value="WD40/YVTN_repeat-like_dom_sf"/>
</dbReference>
<feature type="repeat" description="WD" evidence="3">
    <location>
        <begin position="510"/>
        <end position="533"/>
    </location>
</feature>
<keyword evidence="5" id="KW-1185">Reference proteome</keyword>
<gene>
    <name evidence="4" type="ORF">CASFOL_004305</name>
</gene>
<evidence type="ECO:0000256" key="3">
    <source>
        <dbReference type="PROSITE-ProRule" id="PRU00221"/>
    </source>
</evidence>
<dbReference type="InterPro" id="IPR036322">
    <property type="entry name" value="WD40_repeat_dom_sf"/>
</dbReference>
<dbReference type="InterPro" id="IPR020472">
    <property type="entry name" value="WD40_PAC1"/>
</dbReference>
<sequence>MDISSNNEESQFFDAEEHISQEPDLVTDYCKFTTNSDYDVWINAPQSVNERRMKFIRQMGLDLGEFERDNTKDGFLTTVDSNRITGNSGAVLRMSEDEFSSSRSSLSSWNTEDLDLSEFRNVNSNSNCENECITAGIVEKGQIGNFSQFTPSNRKVKKGWLSKLSSMNCMMSRNMNMKNDDVGPGDLSKVHETRIRRVRVRRSRRRSKEISALFSVQDIKAHEGAIMAMKFSHDGGYLATAGEDKIVRIWQVVEDERSNTNIDVPDLDPSCVYFSANHLSELKHVTVGKDNFRKPKISFGKTQDSACVVFPPKVFRILEKPLHVFEEHNGEILDVSWSKNNYLLSSSVDKTVRLWRVGVDHCIKIFRHSDYVTSIQFNPVNDDYFISGSIDGKVRIWAIGDRKVVDWTETSDIVTAVSYRPDGQSGIIGSITGTCIFFDISDNHFQMGTHMCLTSKKKSPCKRITSFQFLPQDPSKMLVTCADSKLRIIDGVNVIGKYKGGLRNNGNQISASFTSDGKHIVSASDDSNVYIWNYIDQSQPFLSKPKPVRSFECFSSDASIAIPWPDLQPTGALERSPPFSPSDYFSPGQEYFLDTISKGTATWPEEKLPVSTGPRPLSKSQYKLFKSSCKSSSDLHAWGLVIVTAGWDGRIRSFHNYGLPVSL</sequence>
<keyword evidence="1 3" id="KW-0853">WD repeat</keyword>
<evidence type="ECO:0008006" key="6">
    <source>
        <dbReference type="Google" id="ProtNLM"/>
    </source>
</evidence>
<feature type="repeat" description="WD" evidence="3">
    <location>
        <begin position="219"/>
        <end position="260"/>
    </location>
</feature>
<protein>
    <recommendedName>
        <fullName evidence="6">WD repeat-containing protein 44</fullName>
    </recommendedName>
</protein>
<keyword evidence="2" id="KW-0677">Repeat</keyword>
<name>A0ABD3EAD0_9LAMI</name>